<dbReference type="Gene3D" id="1.10.10.820">
    <property type="match status" value="1"/>
</dbReference>
<evidence type="ECO:0000256" key="1">
    <source>
        <dbReference type="ARBA" id="ARBA00008314"/>
    </source>
</evidence>
<dbReference type="PRINTS" id="PR00193">
    <property type="entry name" value="MYOSINHEAVY"/>
</dbReference>
<dbReference type="WBParaSite" id="HNAJ_0001161901-mRNA-1">
    <property type="protein sequence ID" value="HNAJ_0001161901-mRNA-1"/>
    <property type="gene ID" value="HNAJ_0001161901"/>
</dbReference>
<keyword evidence="5 7" id="KW-0505">Motor protein</keyword>
<evidence type="ECO:0000256" key="2">
    <source>
        <dbReference type="ARBA" id="ARBA00022741"/>
    </source>
</evidence>
<dbReference type="GO" id="GO:0005737">
    <property type="term" value="C:cytoplasm"/>
    <property type="evidence" value="ECO:0007669"/>
    <property type="project" value="TreeGrafter"/>
</dbReference>
<dbReference type="OrthoDB" id="312459at2759"/>
<dbReference type="PANTHER" id="PTHR13140">
    <property type="entry name" value="MYOSIN"/>
    <property type="match status" value="1"/>
</dbReference>
<dbReference type="Proteomes" id="UP000278807">
    <property type="component" value="Unassembled WGS sequence"/>
</dbReference>
<comment type="caution">
    <text evidence="7">Lacks conserved residue(s) required for the propagation of feature annotation.</text>
</comment>
<keyword evidence="4 7" id="KW-0518">Myosin</keyword>
<protein>
    <submittedName>
        <fullName evidence="11">Myosin motor domain-containing protein</fullName>
    </submittedName>
</protein>
<dbReference type="PANTHER" id="PTHR13140:SF709">
    <property type="entry name" value="UNCONVENTIONAL MYOSIN-XV"/>
    <property type="match status" value="1"/>
</dbReference>
<dbReference type="SMART" id="SM00242">
    <property type="entry name" value="MYSc"/>
    <property type="match status" value="1"/>
</dbReference>
<evidence type="ECO:0000256" key="6">
    <source>
        <dbReference type="ARBA" id="ARBA00023203"/>
    </source>
</evidence>
<evidence type="ECO:0000259" key="8">
    <source>
        <dbReference type="PROSITE" id="PS51456"/>
    </source>
</evidence>
<keyword evidence="2 7" id="KW-0547">Nucleotide-binding</keyword>
<comment type="similarity">
    <text evidence="1 7">Belongs to the TRAFAC class myosin-kinesin ATPase superfamily. Myosin family.</text>
</comment>
<reference evidence="9 10" key="2">
    <citation type="submission" date="2018-11" db="EMBL/GenBank/DDBJ databases">
        <authorList>
            <consortium name="Pathogen Informatics"/>
        </authorList>
    </citation>
    <scope>NUCLEOTIDE SEQUENCE [LARGE SCALE GENOMIC DNA]</scope>
</reference>
<dbReference type="Gene3D" id="1.20.120.720">
    <property type="entry name" value="Myosin VI head, motor domain, U50 subdomain"/>
    <property type="match status" value="1"/>
</dbReference>
<evidence type="ECO:0000313" key="10">
    <source>
        <dbReference type="Proteomes" id="UP000278807"/>
    </source>
</evidence>
<dbReference type="GO" id="GO:0016020">
    <property type="term" value="C:membrane"/>
    <property type="evidence" value="ECO:0007669"/>
    <property type="project" value="TreeGrafter"/>
</dbReference>
<proteinExistence type="inferred from homology"/>
<dbReference type="Gene3D" id="3.40.850.10">
    <property type="entry name" value="Kinesin motor domain"/>
    <property type="match status" value="1"/>
</dbReference>
<reference evidence="11" key="1">
    <citation type="submission" date="2016-04" db="UniProtKB">
        <authorList>
            <consortium name="WormBaseParasite"/>
        </authorList>
    </citation>
    <scope>IDENTIFICATION</scope>
</reference>
<dbReference type="SUPFAM" id="SSF52540">
    <property type="entry name" value="P-loop containing nucleoside triphosphate hydrolases"/>
    <property type="match status" value="1"/>
</dbReference>
<dbReference type="FunFam" id="1.10.10.820:FF:000001">
    <property type="entry name" value="Myosin heavy chain"/>
    <property type="match status" value="1"/>
</dbReference>
<feature type="domain" description="Myosin motor" evidence="8">
    <location>
        <begin position="46"/>
        <end position="637"/>
    </location>
</feature>
<dbReference type="Gene3D" id="1.20.58.530">
    <property type="match status" value="1"/>
</dbReference>
<sequence length="637" mass="71372">MKDLMGEISAVRREGTFVRSTIDGEVQLLNLKNLRRVRVVGPIEVDGVDNMVNLRNLSQMTILDNLKIRYNNKNIYTYIGNILVTVNPYVDLLIDGLDVMSTYRNQPMASMPPHVYGIAEGMYQNLLHDGVDQVVIISGESGAGKTEAFKRILRHLAASSEGEQITWGSAAQGVLESTPLLESFGNATTLRNDNSSRFGKFVEVYFAGPSITGARVTNYLLEKSRVVQQASGERNYHIFYQLLSGLDKETKDAHHLTSVNDYAYLQYGKASKVASRSDPEALQVLLNCWSNLRFTGDDMDLCLRIMSGILHLGNVEFGERDEVSYIKNPEILNIIANELGINKQILANVLTTKVMETRNEAVRSPVNEMQAKVNRDSIAKYLYSKYFELLVEELNRRLAPPVTDGSGSAPCISLLDIYGFENLPCNSLEQLCINYANENLQLFFNRYVFELEQSEYSSEGVSWSYITFPDNRVIIQLLTGKPDGIFHILNDEAYLGQVSRRSHQYFTLNPSLIKSSQRSGNDKSFIQKSHATHKSNPHYGVPKISSSSEFLIVHFAGTIAYSTDGLVEKNRDRIRPEALDMLCGSTQERVASIFLPSNAQQNNRTSQVGVASRFGRSPTLLDSFHTSLLALMETMKT</sequence>
<evidence type="ECO:0000313" key="9">
    <source>
        <dbReference type="EMBL" id="VDO10841.1"/>
    </source>
</evidence>
<dbReference type="GO" id="GO:0005524">
    <property type="term" value="F:ATP binding"/>
    <property type="evidence" value="ECO:0007669"/>
    <property type="project" value="UniProtKB-UniRule"/>
</dbReference>
<dbReference type="InterPro" id="IPR036961">
    <property type="entry name" value="Kinesin_motor_dom_sf"/>
</dbReference>
<dbReference type="AlphaFoldDB" id="A0A158QJD6"/>
<dbReference type="CDD" id="cd00124">
    <property type="entry name" value="MYSc"/>
    <property type="match status" value="1"/>
</dbReference>
<gene>
    <name evidence="9" type="ORF">HNAJ_LOCUS11609</name>
</gene>
<organism evidence="11">
    <name type="scientific">Rodentolepis nana</name>
    <name type="common">Dwarf tapeworm</name>
    <name type="synonym">Hymenolepis nana</name>
    <dbReference type="NCBI Taxonomy" id="102285"/>
    <lineage>
        <taxon>Eukaryota</taxon>
        <taxon>Metazoa</taxon>
        <taxon>Spiralia</taxon>
        <taxon>Lophotrochozoa</taxon>
        <taxon>Platyhelminthes</taxon>
        <taxon>Cestoda</taxon>
        <taxon>Eucestoda</taxon>
        <taxon>Cyclophyllidea</taxon>
        <taxon>Hymenolepididae</taxon>
        <taxon>Rodentolepis</taxon>
    </lineage>
</organism>
<dbReference type="PROSITE" id="PS51456">
    <property type="entry name" value="MYOSIN_MOTOR"/>
    <property type="match status" value="1"/>
</dbReference>
<feature type="binding site" evidence="7">
    <location>
        <begin position="139"/>
        <end position="146"/>
    </location>
    <ligand>
        <name>ATP</name>
        <dbReference type="ChEBI" id="CHEBI:30616"/>
    </ligand>
</feature>
<accession>A0A158QJD6</accession>
<dbReference type="Pfam" id="PF00063">
    <property type="entry name" value="Myosin_head"/>
    <property type="match status" value="1"/>
</dbReference>
<evidence type="ECO:0000256" key="7">
    <source>
        <dbReference type="PROSITE-ProRule" id="PRU00782"/>
    </source>
</evidence>
<dbReference type="GO" id="GO:0000146">
    <property type="term" value="F:microfilament motor activity"/>
    <property type="evidence" value="ECO:0007669"/>
    <property type="project" value="TreeGrafter"/>
</dbReference>
<keyword evidence="10" id="KW-1185">Reference proteome</keyword>
<evidence type="ECO:0000256" key="3">
    <source>
        <dbReference type="ARBA" id="ARBA00022840"/>
    </source>
</evidence>
<evidence type="ECO:0000256" key="4">
    <source>
        <dbReference type="ARBA" id="ARBA00023123"/>
    </source>
</evidence>
<evidence type="ECO:0000313" key="11">
    <source>
        <dbReference type="WBParaSite" id="HNAJ_0001161901-mRNA-1"/>
    </source>
</evidence>
<dbReference type="STRING" id="102285.A0A158QJD6"/>
<dbReference type="GO" id="GO:0007015">
    <property type="term" value="P:actin filament organization"/>
    <property type="evidence" value="ECO:0007669"/>
    <property type="project" value="TreeGrafter"/>
</dbReference>
<dbReference type="InterPro" id="IPR001609">
    <property type="entry name" value="Myosin_head_motor_dom-like"/>
</dbReference>
<name>A0A158QJD6_RODNA</name>
<dbReference type="GO" id="GO:0051015">
    <property type="term" value="F:actin filament binding"/>
    <property type="evidence" value="ECO:0007669"/>
    <property type="project" value="TreeGrafter"/>
</dbReference>
<keyword evidence="6 7" id="KW-0009">Actin-binding</keyword>
<dbReference type="EMBL" id="UZAE01013669">
    <property type="protein sequence ID" value="VDO10841.1"/>
    <property type="molecule type" value="Genomic_DNA"/>
</dbReference>
<keyword evidence="3 7" id="KW-0067">ATP-binding</keyword>
<dbReference type="InterPro" id="IPR027417">
    <property type="entry name" value="P-loop_NTPase"/>
</dbReference>
<dbReference type="GO" id="GO:0016459">
    <property type="term" value="C:myosin complex"/>
    <property type="evidence" value="ECO:0007669"/>
    <property type="project" value="UniProtKB-KW"/>
</dbReference>
<evidence type="ECO:0000256" key="5">
    <source>
        <dbReference type="ARBA" id="ARBA00023175"/>
    </source>
</evidence>